<dbReference type="InterPro" id="IPR050314">
    <property type="entry name" value="Glycosyl_Hydrlase_18"/>
</dbReference>
<dbReference type="Gene3D" id="3.20.20.80">
    <property type="entry name" value="Glycosidases"/>
    <property type="match status" value="1"/>
</dbReference>
<sequence length="169" mass="18693">PIFLPLPSNSRLTALNSPLLDYAMNYWKNNGAPAEKLMVGFVAYAQTFTLTNPSDHGLDAPTSSPGTAGPYTQEAGSLAYFEVCGFLKGATEVWNAPREVPYAYKGNQWIGYDNPKSFTIKVGSASFPIQFEVEAGVAFYHSSICATFFYPSLNCFKSLFFLFLFFPWS</sequence>
<dbReference type="Pfam" id="PF00704">
    <property type="entry name" value="Glyco_hydro_18"/>
    <property type="match status" value="1"/>
</dbReference>
<protein>
    <recommendedName>
        <fullName evidence="2">GH18 domain-containing protein</fullName>
    </recommendedName>
</protein>
<dbReference type="GeneTree" id="ENSGT00940000165936"/>
<dbReference type="AlphaFoldDB" id="A0A4X2KRC4"/>
<dbReference type="GO" id="GO:0005975">
    <property type="term" value="P:carbohydrate metabolic process"/>
    <property type="evidence" value="ECO:0007669"/>
    <property type="project" value="InterPro"/>
</dbReference>
<reference evidence="4" key="1">
    <citation type="submission" date="2018-12" db="EMBL/GenBank/DDBJ databases">
        <authorList>
            <person name="Yazar S."/>
        </authorList>
    </citation>
    <scope>NUCLEOTIDE SEQUENCE [LARGE SCALE GENOMIC DNA]</scope>
</reference>
<evidence type="ECO:0000313" key="4">
    <source>
        <dbReference type="Proteomes" id="UP000314987"/>
    </source>
</evidence>
<dbReference type="PANTHER" id="PTHR11177">
    <property type="entry name" value="CHITINASE"/>
    <property type="match status" value="1"/>
</dbReference>
<dbReference type="InterPro" id="IPR001223">
    <property type="entry name" value="Glyco_hydro18_cat"/>
</dbReference>
<dbReference type="GO" id="GO:0005576">
    <property type="term" value="C:extracellular region"/>
    <property type="evidence" value="ECO:0007669"/>
    <property type="project" value="TreeGrafter"/>
</dbReference>
<dbReference type="Ensembl" id="ENSVURT00010016794.1">
    <property type="protein sequence ID" value="ENSVURP00010014774.1"/>
    <property type="gene ID" value="ENSVURG00010010929.1"/>
</dbReference>
<dbReference type="PROSITE" id="PS51910">
    <property type="entry name" value="GH18_2"/>
    <property type="match status" value="1"/>
</dbReference>
<dbReference type="FunFam" id="3.10.50.10:FF:000001">
    <property type="entry name" value="Chitinase 3-like 1"/>
    <property type="match status" value="1"/>
</dbReference>
<dbReference type="PANTHER" id="PTHR11177:SF405">
    <property type="entry name" value="CHITINASE"/>
    <property type="match status" value="1"/>
</dbReference>
<dbReference type="InterPro" id="IPR029070">
    <property type="entry name" value="Chitinase_insertion_sf"/>
</dbReference>
<keyword evidence="4" id="KW-1185">Reference proteome</keyword>
<keyword evidence="1" id="KW-1015">Disulfide bond</keyword>
<name>A0A4X2KRC4_VOMUR</name>
<dbReference type="SUPFAM" id="SSF54556">
    <property type="entry name" value="Chitinase insertion domain"/>
    <property type="match status" value="1"/>
</dbReference>
<gene>
    <name evidence="3" type="primary">LOC114039129</name>
</gene>
<evidence type="ECO:0000259" key="2">
    <source>
        <dbReference type="PROSITE" id="PS51910"/>
    </source>
</evidence>
<reference evidence="3" key="2">
    <citation type="submission" date="2025-08" db="UniProtKB">
        <authorList>
            <consortium name="Ensembl"/>
        </authorList>
    </citation>
    <scope>IDENTIFICATION</scope>
</reference>
<dbReference type="InterPro" id="IPR017853">
    <property type="entry name" value="GH"/>
</dbReference>
<evidence type="ECO:0000256" key="1">
    <source>
        <dbReference type="ARBA" id="ARBA00023157"/>
    </source>
</evidence>
<dbReference type="SUPFAM" id="SSF51445">
    <property type="entry name" value="(Trans)glycosidases"/>
    <property type="match status" value="1"/>
</dbReference>
<organism evidence="3 4">
    <name type="scientific">Vombatus ursinus</name>
    <name type="common">Common wombat</name>
    <dbReference type="NCBI Taxonomy" id="29139"/>
    <lineage>
        <taxon>Eukaryota</taxon>
        <taxon>Metazoa</taxon>
        <taxon>Chordata</taxon>
        <taxon>Craniata</taxon>
        <taxon>Vertebrata</taxon>
        <taxon>Euteleostomi</taxon>
        <taxon>Mammalia</taxon>
        <taxon>Metatheria</taxon>
        <taxon>Diprotodontia</taxon>
        <taxon>Vombatidae</taxon>
        <taxon>Vombatus</taxon>
    </lineage>
</organism>
<reference evidence="3" key="3">
    <citation type="submission" date="2025-09" db="UniProtKB">
        <authorList>
            <consortium name="Ensembl"/>
        </authorList>
    </citation>
    <scope>IDENTIFICATION</scope>
</reference>
<proteinExistence type="predicted"/>
<accession>A0A4X2KRC4</accession>
<feature type="domain" description="GH18" evidence="2">
    <location>
        <begin position="1"/>
        <end position="163"/>
    </location>
</feature>
<dbReference type="Proteomes" id="UP000314987">
    <property type="component" value="Unassembled WGS sequence"/>
</dbReference>
<dbReference type="Gene3D" id="3.10.50.10">
    <property type="match status" value="1"/>
</dbReference>
<evidence type="ECO:0000313" key="3">
    <source>
        <dbReference type="Ensembl" id="ENSVURP00010014774.1"/>
    </source>
</evidence>